<dbReference type="PANTHER" id="PTHR46670:SF3">
    <property type="entry name" value="ENDONUCLEASE_EXONUCLEASE_PHOSPHATASE DOMAIN-CONTAINING PROTEIN"/>
    <property type="match status" value="1"/>
</dbReference>
<gene>
    <name evidence="2" type="ORF">DAPPUDRAFT_14562</name>
</gene>
<accession>E9HB43</accession>
<dbReference type="InterPro" id="IPR005135">
    <property type="entry name" value="Endo/exonuclease/phosphatase"/>
</dbReference>
<evidence type="ECO:0000313" key="2">
    <source>
        <dbReference type="EMBL" id="EFX71035.1"/>
    </source>
</evidence>
<dbReference type="EMBL" id="GL732614">
    <property type="protein sequence ID" value="EFX71035.1"/>
    <property type="molecule type" value="Genomic_DNA"/>
</dbReference>
<proteinExistence type="predicted"/>
<dbReference type="OMA" id="NCINRFF"/>
<dbReference type="InterPro" id="IPR036691">
    <property type="entry name" value="Endo/exonu/phosph_ase_sf"/>
</dbReference>
<dbReference type="PhylomeDB" id="E9HB43"/>
<dbReference type="HOGENOM" id="CLU_000680_39_4_1"/>
<dbReference type="AlphaFoldDB" id="E9HB43"/>
<protein>
    <recommendedName>
        <fullName evidence="1">Endonuclease/exonuclease/phosphatase domain-containing protein</fullName>
    </recommendedName>
</protein>
<evidence type="ECO:0000259" key="1">
    <source>
        <dbReference type="Pfam" id="PF03372"/>
    </source>
</evidence>
<organism evidence="2 3">
    <name type="scientific">Daphnia pulex</name>
    <name type="common">Water flea</name>
    <dbReference type="NCBI Taxonomy" id="6669"/>
    <lineage>
        <taxon>Eukaryota</taxon>
        <taxon>Metazoa</taxon>
        <taxon>Ecdysozoa</taxon>
        <taxon>Arthropoda</taxon>
        <taxon>Crustacea</taxon>
        <taxon>Branchiopoda</taxon>
        <taxon>Diplostraca</taxon>
        <taxon>Cladocera</taxon>
        <taxon>Anomopoda</taxon>
        <taxon>Daphniidae</taxon>
        <taxon>Daphnia</taxon>
    </lineage>
</organism>
<keyword evidence="3" id="KW-1185">Reference proteome</keyword>
<dbReference type="KEGG" id="dpx:DAPPUDRAFT_14562"/>
<dbReference type="PANTHER" id="PTHR46670">
    <property type="entry name" value="ENDO/EXONUCLEASE/PHOSPHATASE DOMAIN-CONTAINING PROTEIN"/>
    <property type="match status" value="1"/>
</dbReference>
<evidence type="ECO:0000313" key="3">
    <source>
        <dbReference type="Proteomes" id="UP000000305"/>
    </source>
</evidence>
<feature type="non-terminal residue" evidence="2">
    <location>
        <position position="222"/>
    </location>
</feature>
<dbReference type="GO" id="GO:0003824">
    <property type="term" value="F:catalytic activity"/>
    <property type="evidence" value="ECO:0007669"/>
    <property type="project" value="InterPro"/>
</dbReference>
<dbReference type="eggNOG" id="ENOG502SUNW">
    <property type="taxonomic scope" value="Eukaryota"/>
</dbReference>
<dbReference type="SUPFAM" id="SSF56219">
    <property type="entry name" value="DNase I-like"/>
    <property type="match status" value="1"/>
</dbReference>
<dbReference type="Gene3D" id="3.60.10.10">
    <property type="entry name" value="Endonuclease/exonuclease/phosphatase"/>
    <property type="match status" value="1"/>
</dbReference>
<name>E9HB43_DAPPU</name>
<dbReference type="OrthoDB" id="8069600at2759"/>
<reference evidence="2 3" key="1">
    <citation type="journal article" date="2011" name="Science">
        <title>The ecoresponsive genome of Daphnia pulex.</title>
        <authorList>
            <person name="Colbourne J.K."/>
            <person name="Pfrender M.E."/>
            <person name="Gilbert D."/>
            <person name="Thomas W.K."/>
            <person name="Tucker A."/>
            <person name="Oakley T.H."/>
            <person name="Tokishita S."/>
            <person name="Aerts A."/>
            <person name="Arnold G.J."/>
            <person name="Basu M.K."/>
            <person name="Bauer D.J."/>
            <person name="Caceres C.E."/>
            <person name="Carmel L."/>
            <person name="Casola C."/>
            <person name="Choi J.H."/>
            <person name="Detter J.C."/>
            <person name="Dong Q."/>
            <person name="Dusheyko S."/>
            <person name="Eads B.D."/>
            <person name="Frohlich T."/>
            <person name="Geiler-Samerotte K.A."/>
            <person name="Gerlach D."/>
            <person name="Hatcher P."/>
            <person name="Jogdeo S."/>
            <person name="Krijgsveld J."/>
            <person name="Kriventseva E.V."/>
            <person name="Kultz D."/>
            <person name="Laforsch C."/>
            <person name="Lindquist E."/>
            <person name="Lopez J."/>
            <person name="Manak J.R."/>
            <person name="Muller J."/>
            <person name="Pangilinan J."/>
            <person name="Patwardhan R.P."/>
            <person name="Pitluck S."/>
            <person name="Pritham E.J."/>
            <person name="Rechtsteiner A."/>
            <person name="Rho M."/>
            <person name="Rogozin I.B."/>
            <person name="Sakarya O."/>
            <person name="Salamov A."/>
            <person name="Schaack S."/>
            <person name="Shapiro H."/>
            <person name="Shiga Y."/>
            <person name="Skalitzky C."/>
            <person name="Smith Z."/>
            <person name="Souvorov A."/>
            <person name="Sung W."/>
            <person name="Tang Z."/>
            <person name="Tsuchiya D."/>
            <person name="Tu H."/>
            <person name="Vos H."/>
            <person name="Wang M."/>
            <person name="Wolf Y.I."/>
            <person name="Yamagata H."/>
            <person name="Yamada T."/>
            <person name="Ye Y."/>
            <person name="Shaw J.R."/>
            <person name="Andrews J."/>
            <person name="Crease T.J."/>
            <person name="Tang H."/>
            <person name="Lucas S.M."/>
            <person name="Robertson H.M."/>
            <person name="Bork P."/>
            <person name="Koonin E.V."/>
            <person name="Zdobnov E.M."/>
            <person name="Grigoriev I.V."/>
            <person name="Lynch M."/>
            <person name="Boore J.L."/>
        </authorList>
    </citation>
    <scope>NUCLEOTIDE SEQUENCE [LARGE SCALE GENOMIC DNA]</scope>
</reference>
<feature type="non-terminal residue" evidence="2">
    <location>
        <position position="1"/>
    </location>
</feature>
<sequence>LDVLAITETWAKSAEDGDDLLRRACPPGYLFVHSERCTGRGGGVAIVYKDTFRSFDSEAVKAAGDCTSFELTGTMLCVNSISIDLLVIYRPPLNCINRFFTEFTSLLERLVSSTKKTLLMGDFNIHVDNVDEKVPALFSSLLKSIGWCQHAKGPTHTEGHTLDLILLRATDNLISSCNVGGIFSDHLAIEVLVRAHRPVRSRKSIIFRSIKQIDTAAFRSDL</sequence>
<dbReference type="Proteomes" id="UP000000305">
    <property type="component" value="Unassembled WGS sequence"/>
</dbReference>
<dbReference type="InParanoid" id="E9HB43"/>
<dbReference type="Pfam" id="PF03372">
    <property type="entry name" value="Exo_endo_phos"/>
    <property type="match status" value="1"/>
</dbReference>
<feature type="domain" description="Endonuclease/exonuclease/phosphatase" evidence="1">
    <location>
        <begin position="2"/>
        <end position="186"/>
    </location>
</feature>